<reference evidence="1 3" key="1">
    <citation type="journal article" date="2008" name="Science">
        <title>The Physcomitrella genome reveals evolutionary insights into the conquest of land by plants.</title>
        <authorList>
            <person name="Rensing S."/>
            <person name="Lang D."/>
            <person name="Zimmer A."/>
            <person name="Terry A."/>
            <person name="Salamov A."/>
            <person name="Shapiro H."/>
            <person name="Nishiyama T."/>
            <person name="Perroud P.-F."/>
            <person name="Lindquist E."/>
            <person name="Kamisugi Y."/>
            <person name="Tanahashi T."/>
            <person name="Sakakibara K."/>
            <person name="Fujita T."/>
            <person name="Oishi K."/>
            <person name="Shin-I T."/>
            <person name="Kuroki Y."/>
            <person name="Toyoda A."/>
            <person name="Suzuki Y."/>
            <person name="Hashimoto A."/>
            <person name="Yamaguchi K."/>
            <person name="Sugano A."/>
            <person name="Kohara Y."/>
            <person name="Fujiyama A."/>
            <person name="Anterola A."/>
            <person name="Aoki S."/>
            <person name="Ashton N."/>
            <person name="Barbazuk W.B."/>
            <person name="Barker E."/>
            <person name="Bennetzen J."/>
            <person name="Bezanilla M."/>
            <person name="Blankenship R."/>
            <person name="Cho S.H."/>
            <person name="Dutcher S."/>
            <person name="Estelle M."/>
            <person name="Fawcett J.A."/>
            <person name="Gundlach H."/>
            <person name="Hanada K."/>
            <person name="Heyl A."/>
            <person name="Hicks K.A."/>
            <person name="Hugh J."/>
            <person name="Lohr M."/>
            <person name="Mayer K."/>
            <person name="Melkozernov A."/>
            <person name="Murata T."/>
            <person name="Nelson D."/>
            <person name="Pils B."/>
            <person name="Prigge M."/>
            <person name="Reiss B."/>
            <person name="Renner T."/>
            <person name="Rombauts S."/>
            <person name="Rushton P."/>
            <person name="Sanderfoot A."/>
            <person name="Schween G."/>
            <person name="Shiu S.-H."/>
            <person name="Stueber K."/>
            <person name="Theodoulou F.L."/>
            <person name="Tu H."/>
            <person name="Van de Peer Y."/>
            <person name="Verrier P.J."/>
            <person name="Waters E."/>
            <person name="Wood A."/>
            <person name="Yang L."/>
            <person name="Cove D."/>
            <person name="Cuming A."/>
            <person name="Hasebe M."/>
            <person name="Lucas S."/>
            <person name="Mishler D.B."/>
            <person name="Reski R."/>
            <person name="Grigoriev I."/>
            <person name="Quatrano R.S."/>
            <person name="Boore J.L."/>
        </authorList>
    </citation>
    <scope>NUCLEOTIDE SEQUENCE [LARGE SCALE GENOMIC DNA]</scope>
    <source>
        <strain evidence="2 3">cv. Gransden 2004</strain>
    </source>
</reference>
<keyword evidence="3" id="KW-1185">Reference proteome</keyword>
<protein>
    <submittedName>
        <fullName evidence="1 2">Uncharacterized protein</fullName>
    </submittedName>
</protein>
<dbReference type="EMBL" id="ABEU02000014">
    <property type="protein sequence ID" value="PNR41688.1"/>
    <property type="molecule type" value="Genomic_DNA"/>
</dbReference>
<dbReference type="EnsemblPlants" id="Pp3c14_26902V3.1">
    <property type="protein sequence ID" value="PAC:32961769.CDS.1"/>
    <property type="gene ID" value="Pp3c14_26902"/>
</dbReference>
<dbReference type="InParanoid" id="A0A2K1JJG5"/>
<name>A0A2K1JJG5_PHYPA</name>
<dbReference type="AlphaFoldDB" id="A0A2K1JJG5"/>
<reference evidence="2" key="3">
    <citation type="submission" date="2020-12" db="UniProtKB">
        <authorList>
            <consortium name="EnsemblPlants"/>
        </authorList>
    </citation>
    <scope>IDENTIFICATION</scope>
</reference>
<accession>A0A2K1JJG5</accession>
<dbReference type="PANTHER" id="PTHR34863:SF1">
    <property type="entry name" value="OTU DOMAIN-CONTAINING PROTEIN"/>
    <property type="match status" value="1"/>
</dbReference>
<dbReference type="Proteomes" id="UP000006727">
    <property type="component" value="Chromosome 14"/>
</dbReference>
<organism evidence="1">
    <name type="scientific">Physcomitrium patens</name>
    <name type="common">Spreading-leaved earth moss</name>
    <name type="synonym">Physcomitrella patens</name>
    <dbReference type="NCBI Taxonomy" id="3218"/>
    <lineage>
        <taxon>Eukaryota</taxon>
        <taxon>Viridiplantae</taxon>
        <taxon>Streptophyta</taxon>
        <taxon>Embryophyta</taxon>
        <taxon>Bryophyta</taxon>
        <taxon>Bryophytina</taxon>
        <taxon>Bryopsida</taxon>
        <taxon>Funariidae</taxon>
        <taxon>Funariales</taxon>
        <taxon>Funariaceae</taxon>
        <taxon>Physcomitrium</taxon>
    </lineage>
</organism>
<sequence length="535" mass="61940">MAKTKFIFTRPCVEAQNVEGQNTNTLRRLFPPSSIESCESTPLERFLPLFGPNTNIDTCEEINDPKYMDLDAACFLMLTIDLPNLFGIMARPANRRIIVKDLEEFHDWLHVISDPIVVKVFAGNNHDERENFKNQLLKVLQTDFGLALTINSNSFTLSRNQVNIPISAMSQALLLLGAKLCRVSFFGMKWEIPIAEPKIDFFIERYHAEMDHTFSLGKNLYDYGVNFPENNIMLFKFSNAQLQSQRIIENQVYEMCNVEGYGSLSFKPKIDNRIVKVKLYQELCHAILAVIQKQCLDDMPRTIRTMRIRLNQMRDLLAKWEGMSEDISRNCLLGMRLELSVRTEKIIDGRKFCSNLDLFEYSGIERAIGGHFDIREGSLQRFFQICHSHLATLANEIHGRNSYAPSIRVKSALRFARQAIGWSGKHMERQLQQAREWRSAQASQQALIQVGQFLYDGWEQDDRSIRPLIFEFLHNAHWFVHSRVVDRRVDGLMLKKTNSGAYWKKDGVYEDRVGGARHFIQEYGANWRNHVQSIA</sequence>
<reference evidence="1 3" key="2">
    <citation type="journal article" date="2018" name="Plant J.">
        <title>The Physcomitrella patens chromosome-scale assembly reveals moss genome structure and evolution.</title>
        <authorList>
            <person name="Lang D."/>
            <person name="Ullrich K.K."/>
            <person name="Murat F."/>
            <person name="Fuchs J."/>
            <person name="Jenkins J."/>
            <person name="Haas F.B."/>
            <person name="Piednoel M."/>
            <person name="Gundlach H."/>
            <person name="Van Bel M."/>
            <person name="Meyberg R."/>
            <person name="Vives C."/>
            <person name="Morata J."/>
            <person name="Symeonidi A."/>
            <person name="Hiss M."/>
            <person name="Muchero W."/>
            <person name="Kamisugi Y."/>
            <person name="Saleh O."/>
            <person name="Blanc G."/>
            <person name="Decker E.L."/>
            <person name="van Gessel N."/>
            <person name="Grimwood J."/>
            <person name="Hayes R.D."/>
            <person name="Graham S.W."/>
            <person name="Gunter L.E."/>
            <person name="McDaniel S.F."/>
            <person name="Hoernstein S.N.W."/>
            <person name="Larsson A."/>
            <person name="Li F.W."/>
            <person name="Perroud P.F."/>
            <person name="Phillips J."/>
            <person name="Ranjan P."/>
            <person name="Rokshar D.S."/>
            <person name="Rothfels C.J."/>
            <person name="Schneider L."/>
            <person name="Shu S."/>
            <person name="Stevenson D.W."/>
            <person name="Thummler F."/>
            <person name="Tillich M."/>
            <person name="Villarreal Aguilar J.C."/>
            <person name="Widiez T."/>
            <person name="Wong G.K."/>
            <person name="Wymore A."/>
            <person name="Zhang Y."/>
            <person name="Zimmer A.D."/>
            <person name="Quatrano R.S."/>
            <person name="Mayer K.F.X."/>
            <person name="Goodstein D."/>
            <person name="Casacuberta J.M."/>
            <person name="Vandepoele K."/>
            <person name="Reski R."/>
            <person name="Cuming A.C."/>
            <person name="Tuskan G.A."/>
            <person name="Maumus F."/>
            <person name="Salse J."/>
            <person name="Schmutz J."/>
            <person name="Rensing S.A."/>
        </authorList>
    </citation>
    <scope>NUCLEOTIDE SEQUENCE [LARGE SCALE GENOMIC DNA]</scope>
    <source>
        <strain evidence="2 3">cv. Gransden 2004</strain>
    </source>
</reference>
<gene>
    <name evidence="1" type="ORF">PHYPA_019093</name>
</gene>
<dbReference type="PANTHER" id="PTHR34863">
    <property type="entry name" value="EXPRESSED PROTEIN"/>
    <property type="match status" value="1"/>
</dbReference>
<dbReference type="Gramene" id="Pp3c14_26902V3.1">
    <property type="protein sequence ID" value="PAC:32961769.CDS.1"/>
    <property type="gene ID" value="Pp3c14_26902"/>
</dbReference>
<evidence type="ECO:0000313" key="3">
    <source>
        <dbReference type="Proteomes" id="UP000006727"/>
    </source>
</evidence>
<evidence type="ECO:0000313" key="2">
    <source>
        <dbReference type="EnsemblPlants" id="PAC:32961769.CDS.1"/>
    </source>
</evidence>
<evidence type="ECO:0000313" key="1">
    <source>
        <dbReference type="EMBL" id="PNR41688.1"/>
    </source>
</evidence>
<proteinExistence type="predicted"/>